<gene>
    <name evidence="1" type="ORF">RRG08_039920</name>
</gene>
<keyword evidence="2" id="KW-1185">Reference proteome</keyword>
<name>A0AAE0ZNW7_9GAST</name>
<dbReference type="Proteomes" id="UP001283361">
    <property type="component" value="Unassembled WGS sequence"/>
</dbReference>
<sequence length="132" mass="14584">MRLAAKELKEAGTEDCVVDRAVSVDGTWQRRGHASQHDVVTALSNEPGKCLAVEVLSNICKGSVVKLFQCLGIEGNYNLRARKAKDTERIAKSTYKSLEHSNQRKKTLRAIKKGFQAKAEATERDIYPTGGH</sequence>
<comment type="caution">
    <text evidence="1">The sequence shown here is derived from an EMBL/GenBank/DDBJ whole genome shotgun (WGS) entry which is preliminary data.</text>
</comment>
<dbReference type="AlphaFoldDB" id="A0AAE0ZNW7"/>
<dbReference type="EMBL" id="JAWDGP010003586">
    <property type="protein sequence ID" value="KAK3772928.1"/>
    <property type="molecule type" value="Genomic_DNA"/>
</dbReference>
<evidence type="ECO:0000313" key="2">
    <source>
        <dbReference type="Proteomes" id="UP001283361"/>
    </source>
</evidence>
<evidence type="ECO:0000313" key="1">
    <source>
        <dbReference type="EMBL" id="KAK3772928.1"/>
    </source>
</evidence>
<organism evidence="1 2">
    <name type="scientific">Elysia crispata</name>
    <name type="common">lettuce slug</name>
    <dbReference type="NCBI Taxonomy" id="231223"/>
    <lineage>
        <taxon>Eukaryota</taxon>
        <taxon>Metazoa</taxon>
        <taxon>Spiralia</taxon>
        <taxon>Lophotrochozoa</taxon>
        <taxon>Mollusca</taxon>
        <taxon>Gastropoda</taxon>
        <taxon>Heterobranchia</taxon>
        <taxon>Euthyneura</taxon>
        <taxon>Panpulmonata</taxon>
        <taxon>Sacoglossa</taxon>
        <taxon>Placobranchoidea</taxon>
        <taxon>Plakobranchidae</taxon>
        <taxon>Elysia</taxon>
    </lineage>
</organism>
<reference evidence="1" key="1">
    <citation type="journal article" date="2023" name="G3 (Bethesda)">
        <title>A reference genome for the long-term kleptoplast-retaining sea slug Elysia crispata morphotype clarki.</title>
        <authorList>
            <person name="Eastman K.E."/>
            <person name="Pendleton A.L."/>
            <person name="Shaikh M.A."/>
            <person name="Suttiyut T."/>
            <person name="Ogas R."/>
            <person name="Tomko P."/>
            <person name="Gavelis G."/>
            <person name="Widhalm J.R."/>
            <person name="Wisecaver J.H."/>
        </authorList>
    </citation>
    <scope>NUCLEOTIDE SEQUENCE</scope>
    <source>
        <strain evidence="1">ECLA1</strain>
    </source>
</reference>
<protein>
    <submittedName>
        <fullName evidence="1">Uncharacterized protein</fullName>
    </submittedName>
</protein>
<proteinExistence type="predicted"/>
<accession>A0AAE0ZNW7</accession>